<comment type="caution">
    <text evidence="1">The sequence shown here is derived from an EMBL/GenBank/DDBJ whole genome shotgun (WGS) entry which is preliminary data.</text>
</comment>
<dbReference type="RefSeq" id="WP_125313503.1">
    <property type="nucleotide sequence ID" value="NZ_RSEC01000058.1"/>
</dbReference>
<dbReference type="OrthoDB" id="4077754at2"/>
<evidence type="ECO:0000313" key="1">
    <source>
        <dbReference type="EMBL" id="RSD14229.1"/>
    </source>
</evidence>
<evidence type="ECO:0000313" key="2">
    <source>
        <dbReference type="Proteomes" id="UP000267081"/>
    </source>
</evidence>
<protein>
    <submittedName>
        <fullName evidence="1">Uncharacterized protein</fullName>
    </submittedName>
</protein>
<organism evidence="1 2">
    <name type="scientific">Amycolatopsis eburnea</name>
    <dbReference type="NCBI Taxonomy" id="2267691"/>
    <lineage>
        <taxon>Bacteria</taxon>
        <taxon>Bacillati</taxon>
        <taxon>Actinomycetota</taxon>
        <taxon>Actinomycetes</taxon>
        <taxon>Pseudonocardiales</taxon>
        <taxon>Pseudonocardiaceae</taxon>
        <taxon>Amycolatopsis</taxon>
    </lineage>
</organism>
<proteinExistence type="predicted"/>
<name>A0A3R9DV47_9PSEU</name>
<dbReference type="Pfam" id="PF21790">
    <property type="entry name" value="OGG"/>
    <property type="match status" value="1"/>
</dbReference>
<sequence>MAIERCNERLCEDNYPRMPYVSLPGEGRPISVDPARWAERLPPGTWPPDFALTGEVRRTEVFSLADRWRAEDVSTVQFTAGVLAWGHGIRGYGPHRTTRVLAQPDAAGRLETALGPLRADVTPDVVLDCYERFGTTAKVPGLGAAFFSKLLYFAGYRRGEGGVQPLILDQVVARRLPEDAGPARKYTTGWWTSTWSDYLHWAAAQARRPEYGNEPDRVEIALFAGTWTA</sequence>
<reference evidence="1 2" key="1">
    <citation type="submission" date="2018-12" db="EMBL/GenBank/DDBJ databases">
        <title>Amycolatopsis eburnea sp. nov. actinomycete associate with arbuscular mycorrhiza fungal spore.</title>
        <authorList>
            <person name="Lumyong S."/>
            <person name="Chaiya L."/>
        </authorList>
    </citation>
    <scope>NUCLEOTIDE SEQUENCE [LARGE SCALE GENOMIC DNA]</scope>
    <source>
        <strain evidence="1 2">GLM-1</strain>
    </source>
</reference>
<gene>
    <name evidence="1" type="ORF">EIY87_31980</name>
</gene>
<dbReference type="EMBL" id="RSEC01000058">
    <property type="protein sequence ID" value="RSD14229.1"/>
    <property type="molecule type" value="Genomic_DNA"/>
</dbReference>
<dbReference type="Proteomes" id="UP000267081">
    <property type="component" value="Unassembled WGS sequence"/>
</dbReference>
<dbReference type="AlphaFoldDB" id="A0A3R9DV47"/>
<keyword evidence="2" id="KW-1185">Reference proteome</keyword>
<accession>A0A3R9DV47</accession>
<dbReference type="InterPro" id="IPR048868">
    <property type="entry name" value="OGG-like_put"/>
</dbReference>